<evidence type="ECO:0000313" key="4">
    <source>
        <dbReference type="EMBL" id="CCH85875.1"/>
    </source>
</evidence>
<dbReference type="InterPro" id="IPR050559">
    <property type="entry name" value="P-Pant_transferase_sf"/>
</dbReference>
<evidence type="ECO:0000256" key="1">
    <source>
        <dbReference type="ARBA" id="ARBA00010990"/>
    </source>
</evidence>
<dbReference type="Gene3D" id="3.90.470.20">
    <property type="entry name" value="4'-phosphopantetheinyl transferase domain"/>
    <property type="match status" value="1"/>
</dbReference>
<dbReference type="Pfam" id="PF01648">
    <property type="entry name" value="ACPS"/>
    <property type="match status" value="1"/>
</dbReference>
<dbReference type="PANTHER" id="PTHR12215:SF10">
    <property type="entry name" value="L-AMINOADIPATE-SEMIALDEHYDE DEHYDROGENASE-PHOSPHOPANTETHEINYL TRANSFERASE"/>
    <property type="match status" value="1"/>
</dbReference>
<dbReference type="EMBL" id="FO203431">
    <property type="protein sequence ID" value="CCH85875.1"/>
    <property type="molecule type" value="Genomic_DNA"/>
</dbReference>
<evidence type="ECO:0000256" key="2">
    <source>
        <dbReference type="ARBA" id="ARBA00022679"/>
    </source>
</evidence>
<dbReference type="GO" id="GO:0000287">
    <property type="term" value="F:magnesium ion binding"/>
    <property type="evidence" value="ECO:0007669"/>
    <property type="project" value="InterPro"/>
</dbReference>
<dbReference type="OMA" id="RCWTQKE"/>
<keyword evidence="5" id="KW-1185">Reference proteome</keyword>
<evidence type="ECO:0000313" key="5">
    <source>
        <dbReference type="Proteomes" id="UP000006461"/>
    </source>
</evidence>
<organism evidence="4 5">
    <name type="scientific">Modestobacter italicus (strain DSM 44449 / CECT 9708 / BC 501)</name>
    <dbReference type="NCBI Taxonomy" id="2732864"/>
    <lineage>
        <taxon>Bacteria</taxon>
        <taxon>Bacillati</taxon>
        <taxon>Actinomycetota</taxon>
        <taxon>Actinomycetes</taxon>
        <taxon>Geodermatophilales</taxon>
        <taxon>Geodermatophilaceae</taxon>
        <taxon>Modestobacter</taxon>
    </lineage>
</organism>
<accession>I4ER62</accession>
<dbReference type="KEGG" id="mmar:MODMU_0417"/>
<protein>
    <submittedName>
        <fullName evidence="4">4'-phosphopantetheinyl transferase</fullName>
    </submittedName>
</protein>
<comment type="similarity">
    <text evidence="1">Belongs to the P-Pant transferase superfamily. Gsp/Sfp/HetI/AcpT family.</text>
</comment>
<dbReference type="PANTHER" id="PTHR12215">
    <property type="entry name" value="PHOSPHOPANTETHEINE TRANSFERASE"/>
    <property type="match status" value="1"/>
</dbReference>
<keyword evidence="2 4" id="KW-0808">Transferase</keyword>
<name>I4ER62_MODI5</name>
<dbReference type="InterPro" id="IPR037143">
    <property type="entry name" value="4-PPantetheinyl_Trfase_dom_sf"/>
</dbReference>
<dbReference type="GO" id="GO:0019878">
    <property type="term" value="P:lysine biosynthetic process via aminoadipic acid"/>
    <property type="evidence" value="ECO:0007669"/>
    <property type="project" value="TreeGrafter"/>
</dbReference>
<dbReference type="SUPFAM" id="SSF56214">
    <property type="entry name" value="4'-phosphopantetheinyl transferase"/>
    <property type="match status" value="1"/>
</dbReference>
<dbReference type="GO" id="GO:0008897">
    <property type="term" value="F:holo-[acyl-carrier-protein] synthase activity"/>
    <property type="evidence" value="ECO:0007669"/>
    <property type="project" value="InterPro"/>
</dbReference>
<evidence type="ECO:0000259" key="3">
    <source>
        <dbReference type="Pfam" id="PF01648"/>
    </source>
</evidence>
<dbReference type="OrthoDB" id="190168at2"/>
<dbReference type="GO" id="GO:0005829">
    <property type="term" value="C:cytosol"/>
    <property type="evidence" value="ECO:0007669"/>
    <property type="project" value="TreeGrafter"/>
</dbReference>
<dbReference type="InterPro" id="IPR008278">
    <property type="entry name" value="4-PPantetheinyl_Trfase_dom"/>
</dbReference>
<gene>
    <name evidence="4" type="ordered locus">MODMU_0417</name>
</gene>
<dbReference type="eggNOG" id="COG2091">
    <property type="taxonomic scope" value="Bacteria"/>
</dbReference>
<dbReference type="Proteomes" id="UP000006461">
    <property type="component" value="Chromosome"/>
</dbReference>
<dbReference type="STRING" id="477641.MODMU_0417"/>
<sequence length="234" mass="24039">MTRLAVEPGRRLGLPAGAAVRLRCLDLAVPAAGVAAARRLLSAAELAHADRGSPSVRDRRVLLRAALRTLAGEVLDLSPSAVPLADPPGRPSVLVAGVDASCSASAGIGVVAVVRGARVGVDVERVGRSTLAEAAEEAWLAPAELAALTALPEADQAEALTRCWTQKEAVLKGLGVGLHRDPRTVLTPVASRGHGSVGDWQLTPVAVPAGWVASRAVRPAAAAPQLLSRGTRYR</sequence>
<dbReference type="AlphaFoldDB" id="I4ER62"/>
<reference evidence="4 5" key="1">
    <citation type="journal article" date="2012" name="J. Bacteriol.">
        <title>Genome Sequence of Radiation-Resistant Modestobacter marinus Strain BC501, a Representative Actinobacterium That Thrives on Calcareous Stone Surfaces.</title>
        <authorList>
            <person name="Normand P."/>
            <person name="Gury J."/>
            <person name="Pujic P."/>
            <person name="Chouaia B."/>
            <person name="Crotti E."/>
            <person name="Brusetti L."/>
            <person name="Daffonchio D."/>
            <person name="Vacherie B."/>
            <person name="Barbe V."/>
            <person name="Medigue C."/>
            <person name="Calteau A."/>
            <person name="Ghodhbane-Gtari F."/>
            <person name="Essoussi I."/>
            <person name="Nouioui I."/>
            <person name="Abbassi-Ghozzi I."/>
            <person name="Gtari M."/>
        </authorList>
    </citation>
    <scope>NUCLEOTIDE SEQUENCE [LARGE SCALE GENOMIC DNA]</scope>
    <source>
        <strain evidence="5">BC 501</strain>
    </source>
</reference>
<proteinExistence type="inferred from homology"/>
<feature type="domain" description="4'-phosphopantetheinyl transferase" evidence="3">
    <location>
        <begin position="118"/>
        <end position="195"/>
    </location>
</feature>
<dbReference type="HOGENOM" id="CLU_057011_2_1_11"/>